<feature type="chain" id="PRO_5046079163" evidence="2">
    <location>
        <begin position="21"/>
        <end position="131"/>
    </location>
</feature>
<feature type="compositionally biased region" description="Basic and acidic residues" evidence="1">
    <location>
        <begin position="107"/>
        <end position="124"/>
    </location>
</feature>
<dbReference type="PROSITE" id="PS51257">
    <property type="entry name" value="PROKAR_LIPOPROTEIN"/>
    <property type="match status" value="1"/>
</dbReference>
<evidence type="ECO:0000313" key="4">
    <source>
        <dbReference type="EMBL" id="MDT7829188.1"/>
    </source>
</evidence>
<keyword evidence="2" id="KW-0732">Signal</keyword>
<feature type="signal peptide" evidence="2">
    <location>
        <begin position="1"/>
        <end position="20"/>
    </location>
</feature>
<name>A0ABU3L6J7_9FLAO</name>
<evidence type="ECO:0000256" key="2">
    <source>
        <dbReference type="SAM" id="SignalP"/>
    </source>
</evidence>
<evidence type="ECO:0000259" key="3">
    <source>
        <dbReference type="Pfam" id="PF14129"/>
    </source>
</evidence>
<proteinExistence type="predicted"/>
<gene>
    <name evidence="4" type="ORF">RQM65_10970</name>
</gene>
<dbReference type="InterPro" id="IPR025381">
    <property type="entry name" value="DUF4296"/>
</dbReference>
<dbReference type="RefSeq" id="WP_314014958.1">
    <property type="nucleotide sequence ID" value="NZ_JAVTTP010000001.1"/>
</dbReference>
<dbReference type="Proteomes" id="UP001250656">
    <property type="component" value="Unassembled WGS sequence"/>
</dbReference>
<comment type="caution">
    <text evidence="4">The sequence shown here is derived from an EMBL/GenBank/DDBJ whole genome shotgun (WGS) entry which is preliminary data.</text>
</comment>
<sequence>MRYYCLLLVLLSLLSCNENLLEKPDDLIPEDKMVSILTDLAIVNAAKSTNMAVLQDLDIEPMDYIFKKYDIDSLQFVESDRYYASLPPEYEEIYKRVESKLEEQAKTMEEAKRVNDSLRRMESEENRDDTD</sequence>
<keyword evidence="5" id="KW-1185">Reference proteome</keyword>
<feature type="region of interest" description="Disordered" evidence="1">
    <location>
        <begin position="107"/>
        <end position="131"/>
    </location>
</feature>
<reference evidence="4 5" key="1">
    <citation type="submission" date="2023-09" db="EMBL/GenBank/DDBJ databases">
        <title>Novel taxa isolated from Blanes Bay.</title>
        <authorList>
            <person name="Rey-Velasco X."/>
            <person name="Lucena T."/>
        </authorList>
    </citation>
    <scope>NUCLEOTIDE SEQUENCE [LARGE SCALE GENOMIC DNA]</scope>
    <source>
        <strain evidence="4 5">S334</strain>
    </source>
</reference>
<protein>
    <submittedName>
        <fullName evidence="4">DUF4296 domain-containing protein</fullName>
    </submittedName>
</protein>
<evidence type="ECO:0000313" key="5">
    <source>
        <dbReference type="Proteomes" id="UP001250656"/>
    </source>
</evidence>
<dbReference type="Pfam" id="PF14129">
    <property type="entry name" value="DUF4296"/>
    <property type="match status" value="1"/>
</dbReference>
<accession>A0ABU3L6J7</accession>
<dbReference type="EMBL" id="JAVTTP010000001">
    <property type="protein sequence ID" value="MDT7829188.1"/>
    <property type="molecule type" value="Genomic_DNA"/>
</dbReference>
<organism evidence="4 5">
    <name type="scientific">Pricia mediterranea</name>
    <dbReference type="NCBI Taxonomy" id="3076079"/>
    <lineage>
        <taxon>Bacteria</taxon>
        <taxon>Pseudomonadati</taxon>
        <taxon>Bacteroidota</taxon>
        <taxon>Flavobacteriia</taxon>
        <taxon>Flavobacteriales</taxon>
        <taxon>Flavobacteriaceae</taxon>
        <taxon>Pricia</taxon>
    </lineage>
</organism>
<feature type="domain" description="DUF4296" evidence="3">
    <location>
        <begin position="24"/>
        <end position="106"/>
    </location>
</feature>
<evidence type="ECO:0000256" key="1">
    <source>
        <dbReference type="SAM" id="MobiDB-lite"/>
    </source>
</evidence>